<protein>
    <recommendedName>
        <fullName evidence="1">PatA-like N-terminal domain-containing protein</fullName>
    </recommendedName>
</protein>
<name>A0A1F4UBB4_UNCW3</name>
<evidence type="ECO:0000313" key="2">
    <source>
        <dbReference type="EMBL" id="OGC42235.1"/>
    </source>
</evidence>
<dbReference type="PANTHER" id="PTHR36304:SF4">
    <property type="entry name" value="DUF4388 DOMAIN-CONTAINING PROTEIN"/>
    <property type="match status" value="1"/>
</dbReference>
<dbReference type="EMBL" id="MEUM01000076">
    <property type="protein sequence ID" value="OGC42235.1"/>
    <property type="molecule type" value="Genomic_DNA"/>
</dbReference>
<accession>A0A1F4UBB4</accession>
<dbReference type="InterPro" id="IPR025497">
    <property type="entry name" value="PatA-like_N"/>
</dbReference>
<dbReference type="AlphaFoldDB" id="A0A1F4UBB4"/>
<comment type="caution">
    <text evidence="2">The sequence shown here is derived from an EMBL/GenBank/DDBJ whole genome shotgun (WGS) entry which is preliminary data.</text>
</comment>
<dbReference type="Proteomes" id="UP000177025">
    <property type="component" value="Unassembled WGS sequence"/>
</dbReference>
<feature type="domain" description="PatA-like N-terminal" evidence="1">
    <location>
        <begin position="7"/>
        <end position="103"/>
    </location>
</feature>
<evidence type="ECO:0000313" key="3">
    <source>
        <dbReference type="Proteomes" id="UP000177025"/>
    </source>
</evidence>
<gene>
    <name evidence="2" type="ORF">A2Y85_00435</name>
</gene>
<evidence type="ECO:0000259" key="1">
    <source>
        <dbReference type="Pfam" id="PF14332"/>
    </source>
</evidence>
<dbReference type="PANTHER" id="PTHR36304">
    <property type="entry name" value="DOMAIN GTPASE-ACTIVATING PROTEIN, PUTATIVE-RELATED-RELATED"/>
    <property type="match status" value="1"/>
</dbReference>
<proteinExistence type="predicted"/>
<sequence length="277" mass="31259">MNGFEINLKAFNLSDVLQFINWSKKTGLLKVSGSVPGEIYLDNGLVVHASDGVTSGMEALINLSFVELEKGVFELEVKAPEHTISEDVGKLAENIEKRRIELQELKQKMPPMETVLIKSTRDLETAVALRRTDWQIIAQIDGKRTLGEIIADSKVGGYEATKTILWLKEQGLIYDPQEAERQMTELIKSLKIFFDAFAGNGLVLMQKWAELDNANKKFLDSLKINEDNFYIQIQGMLDAQQIKDGLLSLEKFVSAEGVKLYGKLLFKKKWDAFLAEK</sequence>
<reference evidence="2 3" key="1">
    <citation type="journal article" date="2016" name="Nat. Commun.">
        <title>Thousands of microbial genomes shed light on interconnected biogeochemical processes in an aquifer system.</title>
        <authorList>
            <person name="Anantharaman K."/>
            <person name="Brown C.T."/>
            <person name="Hug L.A."/>
            <person name="Sharon I."/>
            <person name="Castelle C.J."/>
            <person name="Probst A.J."/>
            <person name="Thomas B.C."/>
            <person name="Singh A."/>
            <person name="Wilkins M.J."/>
            <person name="Karaoz U."/>
            <person name="Brodie E.L."/>
            <person name="Williams K.H."/>
            <person name="Hubbard S.S."/>
            <person name="Banfield J.F."/>
        </authorList>
    </citation>
    <scope>NUCLEOTIDE SEQUENCE [LARGE SCALE GENOMIC DNA]</scope>
</reference>
<organism evidence="2 3">
    <name type="scientific">candidate division WOR-3 bacterium RBG_13_43_14</name>
    <dbReference type="NCBI Taxonomy" id="1802590"/>
    <lineage>
        <taxon>Bacteria</taxon>
        <taxon>Bacteria division WOR-3</taxon>
    </lineage>
</organism>
<dbReference type="Pfam" id="PF14332">
    <property type="entry name" value="DUF4388"/>
    <property type="match status" value="1"/>
</dbReference>